<accession>A0ABV7K716</accession>
<proteinExistence type="predicted"/>
<keyword evidence="2" id="KW-1185">Reference proteome</keyword>
<evidence type="ECO:0000313" key="1">
    <source>
        <dbReference type="EMBL" id="MFC3205835.1"/>
    </source>
</evidence>
<gene>
    <name evidence="1" type="ORF">ACFOHJ_06410</name>
</gene>
<dbReference type="EMBL" id="JBHRTK010000007">
    <property type="protein sequence ID" value="MFC3205835.1"/>
    <property type="molecule type" value="Genomic_DNA"/>
</dbReference>
<sequence length="67" mass="7452">MDYKLECKTCKTILLDIPAEATEETPIHCSTCGAYLGSWGELQDDFARQITDADALELKHGIIIKHS</sequence>
<evidence type="ECO:0000313" key="2">
    <source>
        <dbReference type="Proteomes" id="UP001595583"/>
    </source>
</evidence>
<organism evidence="1 2">
    <name type="scientific">Aquamicrobium soli</name>
    <dbReference type="NCBI Taxonomy" id="1811518"/>
    <lineage>
        <taxon>Bacteria</taxon>
        <taxon>Pseudomonadati</taxon>
        <taxon>Pseudomonadota</taxon>
        <taxon>Alphaproteobacteria</taxon>
        <taxon>Hyphomicrobiales</taxon>
        <taxon>Phyllobacteriaceae</taxon>
        <taxon>Aquamicrobium</taxon>
    </lineage>
</organism>
<name>A0ABV7K716_9HYPH</name>
<dbReference type="RefSeq" id="WP_378219654.1">
    <property type="nucleotide sequence ID" value="NZ_JBHRTK010000007.1"/>
</dbReference>
<dbReference type="Proteomes" id="UP001595583">
    <property type="component" value="Unassembled WGS sequence"/>
</dbReference>
<comment type="caution">
    <text evidence="1">The sequence shown here is derived from an EMBL/GenBank/DDBJ whole genome shotgun (WGS) entry which is preliminary data.</text>
</comment>
<reference evidence="2" key="1">
    <citation type="journal article" date="2019" name="Int. J. Syst. Evol. Microbiol.">
        <title>The Global Catalogue of Microorganisms (GCM) 10K type strain sequencing project: providing services to taxonomists for standard genome sequencing and annotation.</title>
        <authorList>
            <consortium name="The Broad Institute Genomics Platform"/>
            <consortium name="The Broad Institute Genome Sequencing Center for Infectious Disease"/>
            <person name="Wu L."/>
            <person name="Ma J."/>
        </authorList>
    </citation>
    <scope>NUCLEOTIDE SEQUENCE [LARGE SCALE GENOMIC DNA]</scope>
    <source>
        <strain evidence="2">KCTC 52165</strain>
    </source>
</reference>
<protein>
    <submittedName>
        <fullName evidence="1">Uncharacterized protein</fullName>
    </submittedName>
</protein>